<feature type="transmembrane region" description="Helical" evidence="1">
    <location>
        <begin position="111"/>
        <end position="144"/>
    </location>
</feature>
<proteinExistence type="predicted"/>
<evidence type="ECO:0000313" key="3">
    <source>
        <dbReference type="EMBL" id="CAE2273337.1"/>
    </source>
</evidence>
<sequence>MRGRLGIHLILLSAVVSAAAPRSDTLLHGILLTRLSLHIAPKNVGTKSTFPTLTADLDLVLSLRGGAKEEPVANAIQQKEPGLSSHVVSAKVRSVGKTYRHVRRKQFFTMVLLRLAFVLMCPMAAIVLVITVALSLVLTALRIVFLNFCFRDTSRIVYAATRAALAILLACITGLLSPPFAVFGVLAAVSLAGLDMAEPLLRIRYRRQMRKLRHLHRLITDPVLMETMEVVLRGAQAVASASARAAESSRRGAIGLTSRGQKAIGQGAASLSRQGRQAMDGSTANELVETLLESTGAVRLRERVQNTMPSSVAAWAEDQYQSLRRSGAFEAIISRALDALGKELSGAAEFLPYLEAIEVVRRKQRHAVPKLSAP</sequence>
<feature type="chain" id="PRO_5031036200" evidence="2">
    <location>
        <begin position="19"/>
        <end position="374"/>
    </location>
</feature>
<gene>
    <name evidence="3" type="ORF">OAUR00152_LOCUS33388</name>
</gene>
<keyword evidence="2" id="KW-0732">Signal</keyword>
<keyword evidence="1" id="KW-0812">Transmembrane</keyword>
<accession>A0A7S4JSX6</accession>
<dbReference type="EMBL" id="HBKQ01048361">
    <property type="protein sequence ID" value="CAE2273337.1"/>
    <property type="molecule type" value="Transcribed_RNA"/>
</dbReference>
<organism evidence="3">
    <name type="scientific">Odontella aurita</name>
    <dbReference type="NCBI Taxonomy" id="265563"/>
    <lineage>
        <taxon>Eukaryota</taxon>
        <taxon>Sar</taxon>
        <taxon>Stramenopiles</taxon>
        <taxon>Ochrophyta</taxon>
        <taxon>Bacillariophyta</taxon>
        <taxon>Mediophyceae</taxon>
        <taxon>Biddulphiophycidae</taxon>
        <taxon>Eupodiscales</taxon>
        <taxon>Odontellaceae</taxon>
        <taxon>Odontella</taxon>
    </lineage>
</organism>
<evidence type="ECO:0000256" key="2">
    <source>
        <dbReference type="SAM" id="SignalP"/>
    </source>
</evidence>
<keyword evidence="1" id="KW-1133">Transmembrane helix</keyword>
<name>A0A7S4JSX6_9STRA</name>
<evidence type="ECO:0000256" key="1">
    <source>
        <dbReference type="SAM" id="Phobius"/>
    </source>
</evidence>
<feature type="signal peptide" evidence="2">
    <location>
        <begin position="1"/>
        <end position="18"/>
    </location>
</feature>
<reference evidence="3" key="1">
    <citation type="submission" date="2021-01" db="EMBL/GenBank/DDBJ databases">
        <authorList>
            <person name="Corre E."/>
            <person name="Pelletier E."/>
            <person name="Niang G."/>
            <person name="Scheremetjew M."/>
            <person name="Finn R."/>
            <person name="Kale V."/>
            <person name="Holt S."/>
            <person name="Cochrane G."/>
            <person name="Meng A."/>
            <person name="Brown T."/>
            <person name="Cohen L."/>
        </authorList>
    </citation>
    <scope>NUCLEOTIDE SEQUENCE</scope>
    <source>
        <strain evidence="3">Isolate 1302-5</strain>
    </source>
</reference>
<keyword evidence="1" id="KW-0472">Membrane</keyword>
<dbReference type="AlphaFoldDB" id="A0A7S4JSX6"/>
<protein>
    <submittedName>
        <fullName evidence="3">Uncharacterized protein</fullName>
    </submittedName>
</protein>